<proteinExistence type="predicted"/>
<evidence type="ECO:0000313" key="2">
    <source>
        <dbReference type="EMBL" id="SMG09223.1"/>
    </source>
</evidence>
<dbReference type="InterPro" id="IPR032339">
    <property type="entry name" value="DUF4859"/>
</dbReference>
<accession>A0A1X7I5Z9</accession>
<dbReference type="OrthoDB" id="628330at2"/>
<dbReference type="AlphaFoldDB" id="A0A1X7I5Z9"/>
<evidence type="ECO:0000259" key="1">
    <source>
        <dbReference type="Pfam" id="PF16151"/>
    </source>
</evidence>
<dbReference type="STRING" id="561061.SAMN05660862_0443"/>
<dbReference type="RefSeq" id="WP_085471324.1">
    <property type="nucleotide sequence ID" value="NZ_FXAU01000001.1"/>
</dbReference>
<evidence type="ECO:0000313" key="3">
    <source>
        <dbReference type="Proteomes" id="UP000192980"/>
    </source>
</evidence>
<dbReference type="EMBL" id="FXAU01000001">
    <property type="protein sequence ID" value="SMG09223.1"/>
    <property type="molecule type" value="Genomic_DNA"/>
</dbReference>
<dbReference type="Proteomes" id="UP000192980">
    <property type="component" value="Unassembled WGS sequence"/>
</dbReference>
<reference evidence="2 3" key="1">
    <citation type="submission" date="2017-04" db="EMBL/GenBank/DDBJ databases">
        <authorList>
            <person name="Afonso C.L."/>
            <person name="Miller P.J."/>
            <person name="Scott M.A."/>
            <person name="Spackman E."/>
            <person name="Goraichik I."/>
            <person name="Dimitrov K.M."/>
            <person name="Suarez D.L."/>
            <person name="Swayne D.E."/>
        </authorList>
    </citation>
    <scope>NUCLEOTIDE SEQUENCE [LARGE SCALE GENOMIC DNA]</scope>
    <source>
        <strain evidence="2 3">DSM 22418</strain>
    </source>
</reference>
<name>A0A1X7I5Z9_9SPHI</name>
<feature type="domain" description="DUF4859" evidence="1">
    <location>
        <begin position="341"/>
        <end position="447"/>
    </location>
</feature>
<protein>
    <recommendedName>
        <fullName evidence="1">DUF4859 domain-containing protein</fullName>
    </recommendedName>
</protein>
<dbReference type="Pfam" id="PF16151">
    <property type="entry name" value="DUF4859"/>
    <property type="match status" value="1"/>
</dbReference>
<keyword evidence="3" id="KW-1185">Reference proteome</keyword>
<sequence>MKQKHVWYLCIAFFAMYQGCKPDQIGFLNDNLRYGVSTLQVVQGTATSTNPIIANGSSTPMTVELVEIRNRATGAVVPDFLVPQEFNVYLGQVGEDVTTLEQLSQRIGKKTAPAISINGLGGAAVISPATEGIPAGLYTVDLKATNIAGSKLYKEALDINLIKMKPDSVFAASATTTAVGSESNAVNLRNQDFTVSIEHKESAENKIIYMWLDKDGKPFNPKKGEIMRRATLPSFADWSPFYAAEMTDTAIVHPYPYYKGIVYPVKTVTRVGTTNYTDFASYYRVVADYTDLGRNINTATTARFYKPGTHIVRFKLKTVKHTGPKITTITKDVVLPEGAGYAATRVAMDRAMVEQALGMSSAEIASRLGTSITFYAIQADGSRDSRSTAAAPGQWLDKDGNTISWGDGARLFSEFKMADMAFDIGQFPDRNFAGDKFVIRQSLLYDSGSGIVEVVFVFNVRVQ</sequence>
<gene>
    <name evidence="2" type="ORF">SAMN05660862_0443</name>
</gene>
<organism evidence="2 3">
    <name type="scientific">Sphingobacterium psychroaquaticum</name>
    <dbReference type="NCBI Taxonomy" id="561061"/>
    <lineage>
        <taxon>Bacteria</taxon>
        <taxon>Pseudomonadati</taxon>
        <taxon>Bacteroidota</taxon>
        <taxon>Sphingobacteriia</taxon>
        <taxon>Sphingobacteriales</taxon>
        <taxon>Sphingobacteriaceae</taxon>
        <taxon>Sphingobacterium</taxon>
    </lineage>
</organism>